<dbReference type="InterPro" id="IPR015943">
    <property type="entry name" value="WD40/YVTN_repeat-like_dom_sf"/>
</dbReference>
<evidence type="ECO:0000256" key="4">
    <source>
        <dbReference type="ARBA" id="ARBA00023159"/>
    </source>
</evidence>
<dbReference type="InterPro" id="IPR011044">
    <property type="entry name" value="Quino_amine_DH_bsu"/>
</dbReference>
<keyword evidence="2" id="KW-0698">rRNA processing</keyword>
<keyword evidence="10" id="KW-1185">Reference proteome</keyword>
<dbReference type="SUPFAM" id="SSF50969">
    <property type="entry name" value="YVTN repeat-like/Quinoprotein amine dehydrogenase"/>
    <property type="match status" value="1"/>
</dbReference>
<dbReference type="Pfam" id="PF08168">
    <property type="entry name" value="NOL11_N"/>
    <property type="match status" value="1"/>
</dbReference>
<sequence>MAALFEGSTLCALSVAQNSTESGIQGIELHGDDDHVVVTNSSRSVTVYKVSDQKPLGNWTVKQGQSITCPAVYNSKTREYVVVTDNKVIRIWTDDDINIDKTFRATVSSNVWRVHSALDQEPVVLFHTGAVRLLDALLAEPQQNVEVILREEEIIRWSTLVTSGKQQWILYVTELKGEHFIHVQNVGDSRRAAYRVEGAGFAPLSFSATPRSGNLNILSLYPDGCVYVSMVPMRLPVVAERQVLALPRTLLLRLPLAEGEGALVSASAVPLDAAHVAVVGVPHPSAGAGKDYLCIWNTNFQTLQAGKEIAGKIYGQLWCYSGKLYVPHGKALSVIPFECQKSSLAAALGKLKQSGGCESTPPFPLPLWGAAVSEEVSASGMATRRNKMTRKSQGAPTISVDQLIEQIKTGSEEEVQKGVASFLSKSDLPGLQLAVGSLARALVSRSLAEPSFYPHKVLVQLVHTQCLCHSGCPELLTLALEKKDFALCQFCLQVFPDIPEAVTCACLKVLLSTPDSELEAVTLETDSVAFVEGLSAVTAQEEKQKDGEETQQNGFTMVTVTAPPEDGSGNTRHTHQRKPKLAMSLDITRPVGLYRAVLLNEILQTPYSDTFLLPHLKDLTAPQVILFLQYLQFLYVKYYHDINTQVPALRSPTMSQIIDWVCLLVDAHFTILVMAPEAKELLAGLHSFVRAQMKLFTDLGKIEGSLQALKKAKQSRDNSQYSIEVIELF</sequence>
<keyword evidence="5" id="KW-0804">Transcription</keyword>
<comment type="caution">
    <text evidence="9">The sequence shown here is derived from an EMBL/GenBank/DDBJ whole genome shotgun (WGS) entry which is preliminary data.</text>
</comment>
<proteinExistence type="predicted"/>
<gene>
    <name evidence="9" type="ORF">ACEWY4_018292</name>
</gene>
<evidence type="ECO:0000256" key="2">
    <source>
        <dbReference type="ARBA" id="ARBA00022552"/>
    </source>
</evidence>
<reference evidence="9 10" key="1">
    <citation type="submission" date="2024-09" db="EMBL/GenBank/DDBJ databases">
        <title>A chromosome-level genome assembly of Gray's grenadier anchovy, Coilia grayii.</title>
        <authorList>
            <person name="Fu Z."/>
        </authorList>
    </citation>
    <scope>NUCLEOTIDE SEQUENCE [LARGE SCALE GENOMIC DNA]</scope>
    <source>
        <strain evidence="9">G4</strain>
        <tissue evidence="9">Muscle</tissue>
    </source>
</reference>
<evidence type="ECO:0000256" key="1">
    <source>
        <dbReference type="ARBA" id="ARBA00004604"/>
    </source>
</evidence>
<feature type="domain" description="Nucleolar protein 11 C-terminal" evidence="8">
    <location>
        <begin position="405"/>
        <end position="729"/>
    </location>
</feature>
<keyword evidence="6" id="KW-0539">Nucleus</keyword>
<evidence type="ECO:0000259" key="8">
    <source>
        <dbReference type="Pfam" id="PF20998"/>
    </source>
</evidence>
<dbReference type="GO" id="GO:0005730">
    <property type="term" value="C:nucleolus"/>
    <property type="evidence" value="ECO:0007669"/>
    <property type="project" value="UniProtKB-SubCell"/>
</dbReference>
<keyword evidence="4" id="KW-0010">Activator</keyword>
<keyword evidence="3" id="KW-0805">Transcription regulation</keyword>
<dbReference type="GO" id="GO:0006364">
    <property type="term" value="P:rRNA processing"/>
    <property type="evidence" value="ECO:0007669"/>
    <property type="project" value="UniProtKB-KW"/>
</dbReference>
<accession>A0ABD1JJ95</accession>
<evidence type="ECO:0000313" key="10">
    <source>
        <dbReference type="Proteomes" id="UP001591681"/>
    </source>
</evidence>
<evidence type="ECO:0000256" key="3">
    <source>
        <dbReference type="ARBA" id="ARBA00023015"/>
    </source>
</evidence>
<dbReference type="Gene3D" id="2.130.10.10">
    <property type="entry name" value="YVTN repeat-like/Quinoprotein amine dehydrogenase"/>
    <property type="match status" value="1"/>
</dbReference>
<evidence type="ECO:0008006" key="11">
    <source>
        <dbReference type="Google" id="ProtNLM"/>
    </source>
</evidence>
<comment type="subcellular location">
    <subcellularLocation>
        <location evidence="1">Nucleus</location>
        <location evidence="1">Nucleolus</location>
    </subcellularLocation>
</comment>
<feature type="domain" description="Nucleolar protein 11 N-terminal" evidence="7">
    <location>
        <begin position="1"/>
        <end position="337"/>
    </location>
</feature>
<name>A0ABD1JJ95_9TELE</name>
<evidence type="ECO:0000256" key="6">
    <source>
        <dbReference type="ARBA" id="ARBA00023242"/>
    </source>
</evidence>
<dbReference type="PANTHER" id="PTHR15633">
    <property type="entry name" value="NUCLEOLAR PROTEIN 11"/>
    <property type="match status" value="1"/>
</dbReference>
<dbReference type="InterPro" id="IPR012584">
    <property type="entry name" value="NOL11_N"/>
</dbReference>
<dbReference type="Pfam" id="PF20998">
    <property type="entry name" value="Nol11_C"/>
    <property type="match status" value="1"/>
</dbReference>
<dbReference type="EMBL" id="JBHFQA010000015">
    <property type="protein sequence ID" value="KAL2087233.1"/>
    <property type="molecule type" value="Genomic_DNA"/>
</dbReference>
<evidence type="ECO:0000256" key="5">
    <source>
        <dbReference type="ARBA" id="ARBA00023163"/>
    </source>
</evidence>
<evidence type="ECO:0000259" key="7">
    <source>
        <dbReference type="Pfam" id="PF08168"/>
    </source>
</evidence>
<protein>
    <recommendedName>
        <fullName evidence="11">Nucleolar protein 11</fullName>
    </recommendedName>
</protein>
<dbReference type="InterPro" id="IPR048897">
    <property type="entry name" value="Nol11_C"/>
</dbReference>
<dbReference type="InterPro" id="IPR042859">
    <property type="entry name" value="NOL11"/>
</dbReference>
<organism evidence="9 10">
    <name type="scientific">Coilia grayii</name>
    <name type="common">Gray's grenadier anchovy</name>
    <dbReference type="NCBI Taxonomy" id="363190"/>
    <lineage>
        <taxon>Eukaryota</taxon>
        <taxon>Metazoa</taxon>
        <taxon>Chordata</taxon>
        <taxon>Craniata</taxon>
        <taxon>Vertebrata</taxon>
        <taxon>Euteleostomi</taxon>
        <taxon>Actinopterygii</taxon>
        <taxon>Neopterygii</taxon>
        <taxon>Teleostei</taxon>
        <taxon>Clupei</taxon>
        <taxon>Clupeiformes</taxon>
        <taxon>Clupeoidei</taxon>
        <taxon>Engraulidae</taxon>
        <taxon>Coilinae</taxon>
        <taxon>Coilia</taxon>
    </lineage>
</organism>
<dbReference type="AlphaFoldDB" id="A0ABD1JJ95"/>
<dbReference type="Proteomes" id="UP001591681">
    <property type="component" value="Unassembled WGS sequence"/>
</dbReference>
<evidence type="ECO:0000313" key="9">
    <source>
        <dbReference type="EMBL" id="KAL2087233.1"/>
    </source>
</evidence>
<dbReference type="PANTHER" id="PTHR15633:SF2">
    <property type="entry name" value="NUCLEOLAR PROTEIN 11"/>
    <property type="match status" value="1"/>
</dbReference>